<accession>I4D1I2</accession>
<dbReference type="HOGENOM" id="CLU_789241_0_0_9"/>
<dbReference type="eggNOG" id="COG1975">
    <property type="taxonomic scope" value="Bacteria"/>
</dbReference>
<gene>
    <name evidence="2" type="ordered locus">Desaci_0594</name>
</gene>
<proteinExistence type="predicted"/>
<keyword evidence="3" id="KW-1185">Reference proteome</keyword>
<name>I4D1I2_DESAJ</name>
<dbReference type="STRING" id="646529.Desaci_0594"/>
<dbReference type="EMBL" id="CP003639">
    <property type="protein sequence ID" value="AFM39656.1"/>
    <property type="molecule type" value="Genomic_DNA"/>
</dbReference>
<dbReference type="OrthoDB" id="1808778at2"/>
<dbReference type="Proteomes" id="UP000002892">
    <property type="component" value="Chromosome"/>
</dbReference>
<reference evidence="2 3" key="1">
    <citation type="journal article" date="2012" name="J. Bacteriol.">
        <title>Complete genome sequences of Desulfosporosinus orientis DSM765T, Desulfosporosinus youngiae DSM17734T, Desulfosporosinus meridiei DSM13257T, and Desulfosporosinus acidiphilus DSM22704T.</title>
        <authorList>
            <person name="Pester M."/>
            <person name="Brambilla E."/>
            <person name="Alazard D."/>
            <person name="Rattei T."/>
            <person name="Weinmaier T."/>
            <person name="Han J."/>
            <person name="Lucas S."/>
            <person name="Lapidus A."/>
            <person name="Cheng J.F."/>
            <person name="Goodwin L."/>
            <person name="Pitluck S."/>
            <person name="Peters L."/>
            <person name="Ovchinnikova G."/>
            <person name="Teshima H."/>
            <person name="Detter J.C."/>
            <person name="Han C.S."/>
            <person name="Tapia R."/>
            <person name="Land M.L."/>
            <person name="Hauser L."/>
            <person name="Kyrpides N.C."/>
            <person name="Ivanova N.N."/>
            <person name="Pagani I."/>
            <person name="Huntmann M."/>
            <person name="Wei C.L."/>
            <person name="Davenport K.W."/>
            <person name="Daligault H."/>
            <person name="Chain P.S."/>
            <person name="Chen A."/>
            <person name="Mavromatis K."/>
            <person name="Markowitz V."/>
            <person name="Szeto E."/>
            <person name="Mikhailova N."/>
            <person name="Pati A."/>
            <person name="Wagner M."/>
            <person name="Woyke T."/>
            <person name="Ollivier B."/>
            <person name="Klenk H.P."/>
            <person name="Spring S."/>
            <person name="Loy A."/>
        </authorList>
    </citation>
    <scope>NUCLEOTIDE SEQUENCE [LARGE SCALE GENOMIC DNA]</scope>
    <source>
        <strain evidence="3">DSM 22704 / JCM 16185 / SJ4</strain>
    </source>
</reference>
<feature type="domain" description="DUF6385" evidence="1">
    <location>
        <begin position="257"/>
        <end position="335"/>
    </location>
</feature>
<evidence type="ECO:0000313" key="2">
    <source>
        <dbReference type="EMBL" id="AFM39656.1"/>
    </source>
</evidence>
<dbReference type="InterPro" id="IPR045965">
    <property type="entry name" value="DUF6385"/>
</dbReference>
<dbReference type="AlphaFoldDB" id="I4D1I2"/>
<evidence type="ECO:0000313" key="3">
    <source>
        <dbReference type="Proteomes" id="UP000002892"/>
    </source>
</evidence>
<evidence type="ECO:0000259" key="1">
    <source>
        <dbReference type="Pfam" id="PF19912"/>
    </source>
</evidence>
<dbReference type="KEGG" id="dai:Desaci_0594"/>
<dbReference type="Pfam" id="PF19912">
    <property type="entry name" value="DUF6385"/>
    <property type="match status" value="1"/>
</dbReference>
<protein>
    <recommendedName>
        <fullName evidence="1">DUF6385 domain-containing protein</fullName>
    </recommendedName>
</protein>
<sequence length="335" mass="37913">MSKMSELMDFPENWLPIGGNLASNWNFNQDSQDQFCLEISNSGSNRAGIIQTENNCLEVRGNKRWFICGVYQSEYPNVKAYVRLYPIFANGDVPLPWMFCFNSRSKTGKTFEFRHFINIDPKIVALRLETGIIGSGQLIISKLIAYPMIPRHYRGIYKVEPVKQVDHIHSIGEILKPVRLAAPIPLNIPVNVQARVDSDIRNLTSQRDRVQIYGSSHVPLATTGTGRVQAEISGHGFQESIEEAEVGQTISYSTIRDVSALSRYSFAVYNRGSQPANVQVELSPDGLHWLKVGKRERVEPETLIMIPPQEFLRYTRVSCEAEGLTTLRIWVQAQN</sequence>
<organism evidence="2 3">
    <name type="scientific">Desulfosporosinus acidiphilus (strain DSM 22704 / JCM 16185 / SJ4)</name>
    <dbReference type="NCBI Taxonomy" id="646529"/>
    <lineage>
        <taxon>Bacteria</taxon>
        <taxon>Bacillati</taxon>
        <taxon>Bacillota</taxon>
        <taxon>Clostridia</taxon>
        <taxon>Eubacteriales</taxon>
        <taxon>Desulfitobacteriaceae</taxon>
        <taxon>Desulfosporosinus</taxon>
    </lineage>
</organism>
<dbReference type="RefSeq" id="WP_014825668.1">
    <property type="nucleotide sequence ID" value="NC_018068.1"/>
</dbReference>